<feature type="domain" description="ORC1/DEAH AAA+ ATPase" evidence="1">
    <location>
        <begin position="44"/>
        <end position="150"/>
    </location>
</feature>
<dbReference type="Gene3D" id="3.40.50.300">
    <property type="entry name" value="P-loop containing nucleotide triphosphate hydrolases"/>
    <property type="match status" value="1"/>
</dbReference>
<dbReference type="InterPro" id="IPR049945">
    <property type="entry name" value="AAA_22"/>
</dbReference>
<dbReference type="CDD" id="cd00009">
    <property type="entry name" value="AAA"/>
    <property type="match status" value="1"/>
</dbReference>
<dbReference type="PANTHER" id="PTHR35894:SF1">
    <property type="entry name" value="PHOSPHORIBULOKINASE _ URIDINE KINASE FAMILY"/>
    <property type="match status" value="1"/>
</dbReference>
<dbReference type="PANTHER" id="PTHR35894">
    <property type="entry name" value="GENERAL SECRETION PATHWAY PROTEIN A-RELATED"/>
    <property type="match status" value="1"/>
</dbReference>
<gene>
    <name evidence="2" type="ordered locus">Mahau_0443</name>
</gene>
<dbReference type="Proteomes" id="UP000008457">
    <property type="component" value="Chromosome"/>
</dbReference>
<organism evidence="2 3">
    <name type="scientific">Mahella australiensis (strain DSM 15567 / CIP 107919 / 50-1 BON)</name>
    <dbReference type="NCBI Taxonomy" id="697281"/>
    <lineage>
        <taxon>Bacteria</taxon>
        <taxon>Bacillati</taxon>
        <taxon>Bacillota</taxon>
        <taxon>Clostridia</taxon>
        <taxon>Thermoanaerobacterales</taxon>
        <taxon>Thermoanaerobacterales Family IV. Incertae Sedis</taxon>
        <taxon>Mahella</taxon>
    </lineage>
</organism>
<dbReference type="STRING" id="697281.Mahau_0443"/>
<proteinExistence type="predicted"/>
<dbReference type="AlphaFoldDB" id="F3ZYR2"/>
<dbReference type="HOGENOM" id="CLU_024125_1_0_9"/>
<reference evidence="2 3" key="2">
    <citation type="journal article" date="2011" name="Stand. Genomic Sci.">
        <title>Complete genome sequence of Mahella australiensis type strain (50-1 BON).</title>
        <authorList>
            <person name="Sikorski J."/>
            <person name="Teshima H."/>
            <person name="Nolan M."/>
            <person name="Lucas S."/>
            <person name="Hammon N."/>
            <person name="Deshpande S."/>
            <person name="Cheng J.F."/>
            <person name="Pitluck S."/>
            <person name="Liolios K."/>
            <person name="Pagani I."/>
            <person name="Ivanova N."/>
            <person name="Huntemann M."/>
            <person name="Mavromatis K."/>
            <person name="Ovchinikova G."/>
            <person name="Pati A."/>
            <person name="Tapia R."/>
            <person name="Han C."/>
            <person name="Goodwin L."/>
            <person name="Chen A."/>
            <person name="Palaniappan K."/>
            <person name="Land M."/>
            <person name="Hauser L."/>
            <person name="Ngatchou-Djao O.D."/>
            <person name="Rohde M."/>
            <person name="Pukall R."/>
            <person name="Spring S."/>
            <person name="Abt B."/>
            <person name="Goker M."/>
            <person name="Detter J.C."/>
            <person name="Woyke T."/>
            <person name="Bristow J."/>
            <person name="Markowitz V."/>
            <person name="Hugenholtz P."/>
            <person name="Eisen J.A."/>
            <person name="Kyrpides N.C."/>
            <person name="Klenk H.P."/>
            <person name="Lapidus A."/>
        </authorList>
    </citation>
    <scope>NUCLEOTIDE SEQUENCE [LARGE SCALE GENOMIC DNA]</scope>
    <source>
        <strain evidence="3">DSM 15567 / CIP 107919 / 50-1 BON</strain>
    </source>
</reference>
<protein>
    <submittedName>
        <fullName evidence="2">AAA ATPase</fullName>
    </submittedName>
</protein>
<name>F3ZYR2_MAHA5</name>
<dbReference type="Pfam" id="PF13401">
    <property type="entry name" value="AAA_22"/>
    <property type="match status" value="1"/>
</dbReference>
<sequence>MNAFMAFYNMSFNPFDKDINVKYGFKSNDFSQVMDRLNYLKQIKGMGLITGEPGSGKTFILRSFVETLNPSLFKAVYIPIATLTVMDFYRALCHGLGIIPPFRKVDMFREIQQAIYSYSVNKGVTPVIIIDEAQFISNAILNDLRLILNFDMLILSGQTPLIYQLNRQTHEALRQRSLLNYTIGGLSKDETKAYIEYMLKAAGVAVPIFNDSAIELLFTTTNGYIRKINNLVTMSLVAGSQAQRRTIDGELVYQSQNELSIKS</sequence>
<dbReference type="GO" id="GO:0016887">
    <property type="term" value="F:ATP hydrolysis activity"/>
    <property type="evidence" value="ECO:0007669"/>
    <property type="project" value="InterPro"/>
</dbReference>
<dbReference type="InterPro" id="IPR052026">
    <property type="entry name" value="ExeA_AAA_ATPase_DNA-bind"/>
</dbReference>
<dbReference type="KEGG" id="mas:Mahau_0443"/>
<evidence type="ECO:0000313" key="2">
    <source>
        <dbReference type="EMBL" id="AEE95657.1"/>
    </source>
</evidence>
<dbReference type="SUPFAM" id="SSF52540">
    <property type="entry name" value="P-loop containing nucleoside triphosphate hydrolases"/>
    <property type="match status" value="1"/>
</dbReference>
<accession>F3ZYR2</accession>
<dbReference type="InterPro" id="IPR027417">
    <property type="entry name" value="P-loop_NTPase"/>
</dbReference>
<dbReference type="RefSeq" id="WP_013780090.1">
    <property type="nucleotide sequence ID" value="NC_015520.1"/>
</dbReference>
<dbReference type="EMBL" id="CP002360">
    <property type="protein sequence ID" value="AEE95657.1"/>
    <property type="molecule type" value="Genomic_DNA"/>
</dbReference>
<evidence type="ECO:0000313" key="3">
    <source>
        <dbReference type="Proteomes" id="UP000008457"/>
    </source>
</evidence>
<evidence type="ECO:0000259" key="1">
    <source>
        <dbReference type="Pfam" id="PF13401"/>
    </source>
</evidence>
<reference evidence="3" key="1">
    <citation type="submission" date="2010-11" db="EMBL/GenBank/DDBJ databases">
        <title>The complete genome of Mahella australiensis DSM 15567.</title>
        <authorList>
            <consortium name="US DOE Joint Genome Institute (JGI-PGF)"/>
            <person name="Lucas S."/>
            <person name="Copeland A."/>
            <person name="Lapidus A."/>
            <person name="Bruce D."/>
            <person name="Goodwin L."/>
            <person name="Pitluck S."/>
            <person name="Kyrpides N."/>
            <person name="Mavromatis K."/>
            <person name="Pagani I."/>
            <person name="Ivanova N."/>
            <person name="Teshima H."/>
            <person name="Brettin T."/>
            <person name="Detter J.C."/>
            <person name="Han C."/>
            <person name="Tapia R."/>
            <person name="Land M."/>
            <person name="Hauser L."/>
            <person name="Markowitz V."/>
            <person name="Cheng J.-F."/>
            <person name="Hugenholtz P."/>
            <person name="Woyke T."/>
            <person name="Wu D."/>
            <person name="Spring S."/>
            <person name="Pukall R."/>
            <person name="Steenblock K."/>
            <person name="Schneider S."/>
            <person name="Klenk H.-P."/>
            <person name="Eisen J.A."/>
        </authorList>
    </citation>
    <scope>NUCLEOTIDE SEQUENCE [LARGE SCALE GENOMIC DNA]</scope>
    <source>
        <strain evidence="3">DSM 15567 / CIP 107919 / 50-1 BON</strain>
    </source>
</reference>
<keyword evidence="3" id="KW-1185">Reference proteome</keyword>
<dbReference type="eggNOG" id="COG3267">
    <property type="taxonomic scope" value="Bacteria"/>
</dbReference>